<accession>A0AAD5P7V8</accession>
<feature type="chain" id="PRO_5041965871" evidence="3">
    <location>
        <begin position="17"/>
        <end position="338"/>
    </location>
</feature>
<gene>
    <name evidence="4" type="ORF">BDA99DRAFT_528264</name>
</gene>
<evidence type="ECO:0000256" key="1">
    <source>
        <dbReference type="SAM" id="MobiDB-lite"/>
    </source>
</evidence>
<feature type="compositionally biased region" description="Low complexity" evidence="1">
    <location>
        <begin position="233"/>
        <end position="250"/>
    </location>
</feature>
<feature type="signal peptide" evidence="3">
    <location>
        <begin position="1"/>
        <end position="16"/>
    </location>
</feature>
<organism evidence="4 5">
    <name type="scientific">Phascolomyces articulosus</name>
    <dbReference type="NCBI Taxonomy" id="60185"/>
    <lineage>
        <taxon>Eukaryota</taxon>
        <taxon>Fungi</taxon>
        <taxon>Fungi incertae sedis</taxon>
        <taxon>Mucoromycota</taxon>
        <taxon>Mucoromycotina</taxon>
        <taxon>Mucoromycetes</taxon>
        <taxon>Mucorales</taxon>
        <taxon>Lichtheimiaceae</taxon>
        <taxon>Phascolomyces</taxon>
    </lineage>
</organism>
<keyword evidence="2" id="KW-0812">Transmembrane</keyword>
<comment type="caution">
    <text evidence="4">The sequence shown here is derived from an EMBL/GenBank/DDBJ whole genome shotgun (WGS) entry which is preliminary data.</text>
</comment>
<keyword evidence="3" id="KW-0732">Signal</keyword>
<keyword evidence="5" id="KW-1185">Reference proteome</keyword>
<protein>
    <submittedName>
        <fullName evidence="4">Uncharacterized protein</fullName>
    </submittedName>
</protein>
<feature type="transmembrane region" description="Helical" evidence="2">
    <location>
        <begin position="32"/>
        <end position="51"/>
    </location>
</feature>
<feature type="transmembrane region" description="Helical" evidence="2">
    <location>
        <begin position="160"/>
        <end position="186"/>
    </location>
</feature>
<feature type="transmembrane region" description="Helical" evidence="2">
    <location>
        <begin position="72"/>
        <end position="94"/>
    </location>
</feature>
<feature type="region of interest" description="Disordered" evidence="1">
    <location>
        <begin position="231"/>
        <end position="257"/>
    </location>
</feature>
<feature type="transmembrane region" description="Helical" evidence="2">
    <location>
        <begin position="198"/>
        <end position="219"/>
    </location>
</feature>
<name>A0AAD5P7V8_9FUNG</name>
<dbReference type="Proteomes" id="UP001209540">
    <property type="component" value="Unassembled WGS sequence"/>
</dbReference>
<evidence type="ECO:0000313" key="5">
    <source>
        <dbReference type="Proteomes" id="UP001209540"/>
    </source>
</evidence>
<sequence>MLLLFVIFNTLRLVSSVILITDVLSTNWIARSYIFEVSWDFGLAGITMYLIGIAQTISQSHSVSGWLPRPSIVDFVGSMLLFLPFTTSLAFPISAGALAETNLPLAEIFVRLTYVAWFVWTGIIGGCVLYTGARLVRILLSYHKQSRHKSNHAAVRAGIFRIQIVVGLFTVCLWGFAIFLLLYSILRNAIMSNTGGNIFLSVLWTYLGGVTTLCLNISVMLNPKSKDKNAALKSKSSTTGSNNGGTSESGAISTLPDPNTGFGESTIGNGTATVQDDNEAIFNAIKANENAGRQSWFYTQKPNRTKSKIGSHFFINNVPIRRASNASSQLELTTYDDR</sequence>
<proteinExistence type="predicted"/>
<evidence type="ECO:0000313" key="4">
    <source>
        <dbReference type="EMBL" id="KAI9245210.1"/>
    </source>
</evidence>
<evidence type="ECO:0000256" key="2">
    <source>
        <dbReference type="SAM" id="Phobius"/>
    </source>
</evidence>
<evidence type="ECO:0000256" key="3">
    <source>
        <dbReference type="SAM" id="SignalP"/>
    </source>
</evidence>
<feature type="transmembrane region" description="Helical" evidence="2">
    <location>
        <begin position="114"/>
        <end position="140"/>
    </location>
</feature>
<keyword evidence="2" id="KW-1133">Transmembrane helix</keyword>
<reference evidence="4" key="2">
    <citation type="submission" date="2023-02" db="EMBL/GenBank/DDBJ databases">
        <authorList>
            <consortium name="DOE Joint Genome Institute"/>
            <person name="Mondo S.J."/>
            <person name="Chang Y."/>
            <person name="Wang Y."/>
            <person name="Ahrendt S."/>
            <person name="Andreopoulos W."/>
            <person name="Barry K."/>
            <person name="Beard J."/>
            <person name="Benny G.L."/>
            <person name="Blankenship S."/>
            <person name="Bonito G."/>
            <person name="Cuomo C."/>
            <person name="Desiro A."/>
            <person name="Gervers K.A."/>
            <person name="Hundley H."/>
            <person name="Kuo A."/>
            <person name="LaButti K."/>
            <person name="Lang B.F."/>
            <person name="Lipzen A."/>
            <person name="O'Donnell K."/>
            <person name="Pangilinan J."/>
            <person name="Reynolds N."/>
            <person name="Sandor L."/>
            <person name="Smith M.W."/>
            <person name="Tsang A."/>
            <person name="Grigoriev I.V."/>
            <person name="Stajich J.E."/>
            <person name="Spatafora J.W."/>
        </authorList>
    </citation>
    <scope>NUCLEOTIDE SEQUENCE</scope>
    <source>
        <strain evidence="4">RSA 2281</strain>
    </source>
</reference>
<keyword evidence="2" id="KW-0472">Membrane</keyword>
<reference evidence="4" key="1">
    <citation type="journal article" date="2022" name="IScience">
        <title>Evolution of zygomycete secretomes and the origins of terrestrial fungal ecologies.</title>
        <authorList>
            <person name="Chang Y."/>
            <person name="Wang Y."/>
            <person name="Mondo S."/>
            <person name="Ahrendt S."/>
            <person name="Andreopoulos W."/>
            <person name="Barry K."/>
            <person name="Beard J."/>
            <person name="Benny G.L."/>
            <person name="Blankenship S."/>
            <person name="Bonito G."/>
            <person name="Cuomo C."/>
            <person name="Desiro A."/>
            <person name="Gervers K.A."/>
            <person name="Hundley H."/>
            <person name="Kuo A."/>
            <person name="LaButti K."/>
            <person name="Lang B.F."/>
            <person name="Lipzen A."/>
            <person name="O'Donnell K."/>
            <person name="Pangilinan J."/>
            <person name="Reynolds N."/>
            <person name="Sandor L."/>
            <person name="Smith M.E."/>
            <person name="Tsang A."/>
            <person name="Grigoriev I.V."/>
            <person name="Stajich J.E."/>
            <person name="Spatafora J.W."/>
        </authorList>
    </citation>
    <scope>NUCLEOTIDE SEQUENCE</scope>
    <source>
        <strain evidence="4">RSA 2281</strain>
    </source>
</reference>
<dbReference type="EMBL" id="JAIXMP010000053">
    <property type="protein sequence ID" value="KAI9245210.1"/>
    <property type="molecule type" value="Genomic_DNA"/>
</dbReference>
<dbReference type="AlphaFoldDB" id="A0AAD5P7V8"/>